<keyword evidence="12" id="KW-0675">Receptor</keyword>
<dbReference type="CDD" id="cd00082">
    <property type="entry name" value="HisKA"/>
    <property type="match status" value="1"/>
</dbReference>
<evidence type="ECO:0000256" key="10">
    <source>
        <dbReference type="ARBA" id="ARBA00022991"/>
    </source>
</evidence>
<evidence type="ECO:0000259" key="15">
    <source>
        <dbReference type="PROSITE" id="PS50109"/>
    </source>
</evidence>
<comment type="similarity">
    <text evidence="3">In the N-terminal section; belongs to the phytochrome family.</text>
</comment>
<dbReference type="Gene3D" id="3.30.450.20">
    <property type="entry name" value="PAS domain"/>
    <property type="match status" value="1"/>
</dbReference>
<dbReference type="InterPro" id="IPR050351">
    <property type="entry name" value="BphY/WalK/GraS-like"/>
</dbReference>
<proteinExistence type="inferred from homology"/>
<dbReference type="FunFam" id="3.30.565.10:FF:000006">
    <property type="entry name" value="Sensor histidine kinase WalK"/>
    <property type="match status" value="1"/>
</dbReference>
<comment type="catalytic activity">
    <reaction evidence="1">
        <text>ATP + protein L-histidine = ADP + protein N-phospho-L-histidine.</text>
        <dbReference type="EC" id="2.7.13.3"/>
    </reaction>
</comment>
<dbReference type="PROSITE" id="PS50109">
    <property type="entry name" value="HIS_KIN"/>
    <property type="match status" value="1"/>
</dbReference>
<dbReference type="GO" id="GO:0000156">
    <property type="term" value="F:phosphorelay response regulator activity"/>
    <property type="evidence" value="ECO:0007669"/>
    <property type="project" value="TreeGrafter"/>
</dbReference>
<dbReference type="InterPro" id="IPR036890">
    <property type="entry name" value="HATPase_C_sf"/>
</dbReference>
<dbReference type="InterPro" id="IPR035965">
    <property type="entry name" value="PAS-like_dom_sf"/>
</dbReference>
<dbReference type="GO" id="GO:0009584">
    <property type="term" value="P:detection of visible light"/>
    <property type="evidence" value="ECO:0007669"/>
    <property type="project" value="InterPro"/>
</dbReference>
<gene>
    <name evidence="16" type="ORF">FGF04_04040</name>
</gene>
<evidence type="ECO:0000259" key="14">
    <source>
        <dbReference type="PROSITE" id="PS50046"/>
    </source>
</evidence>
<accession>A0A5B0BIB3</accession>
<dbReference type="InterPro" id="IPR013654">
    <property type="entry name" value="PAS_2"/>
</dbReference>
<dbReference type="Pfam" id="PF00512">
    <property type="entry name" value="HisKA"/>
    <property type="match status" value="1"/>
</dbReference>
<dbReference type="Pfam" id="PF08446">
    <property type="entry name" value="PAS_2"/>
    <property type="match status" value="1"/>
</dbReference>
<evidence type="ECO:0000256" key="12">
    <source>
        <dbReference type="ARBA" id="ARBA00023170"/>
    </source>
</evidence>
<dbReference type="PANTHER" id="PTHR42878">
    <property type="entry name" value="TWO-COMPONENT HISTIDINE KINASE"/>
    <property type="match status" value="1"/>
</dbReference>
<dbReference type="EMBL" id="VDFC01000011">
    <property type="protein sequence ID" value="KAA0941948.1"/>
    <property type="molecule type" value="Genomic_DNA"/>
</dbReference>
<evidence type="ECO:0000256" key="5">
    <source>
        <dbReference type="ARBA" id="ARBA00022543"/>
    </source>
</evidence>
<evidence type="ECO:0000313" key="16">
    <source>
        <dbReference type="EMBL" id="KAA0941948.1"/>
    </source>
</evidence>
<dbReference type="InterPro" id="IPR005467">
    <property type="entry name" value="His_kinase_dom"/>
</dbReference>
<dbReference type="InterPro" id="IPR036097">
    <property type="entry name" value="HisK_dim/P_sf"/>
</dbReference>
<protein>
    <recommendedName>
        <fullName evidence="13">Sensor-like histidine kinase SenX3</fullName>
        <ecNumber evidence="4">2.7.13.3</ecNumber>
    </recommendedName>
</protein>
<dbReference type="Gene3D" id="1.10.287.130">
    <property type="match status" value="1"/>
</dbReference>
<keyword evidence="17" id="KW-1185">Reference proteome</keyword>
<keyword evidence="9" id="KW-0418">Kinase</keyword>
<dbReference type="GO" id="GO:0030295">
    <property type="term" value="F:protein kinase activator activity"/>
    <property type="evidence" value="ECO:0007669"/>
    <property type="project" value="TreeGrafter"/>
</dbReference>
<dbReference type="SUPFAM" id="SSF47384">
    <property type="entry name" value="Homodimeric domain of signal transducing histidine kinase"/>
    <property type="match status" value="1"/>
</dbReference>
<dbReference type="SMART" id="SM00388">
    <property type="entry name" value="HisKA"/>
    <property type="match status" value="1"/>
</dbReference>
<evidence type="ECO:0000313" key="17">
    <source>
        <dbReference type="Proteomes" id="UP000324965"/>
    </source>
</evidence>
<dbReference type="PRINTS" id="PR00344">
    <property type="entry name" value="BCTRLSENSOR"/>
</dbReference>
<keyword evidence="11" id="KW-0902">Two-component regulatory system</keyword>
<dbReference type="Pfam" id="PF02518">
    <property type="entry name" value="HATPase_c"/>
    <property type="match status" value="1"/>
</dbReference>
<keyword evidence="7" id="KW-0716">Sensory transduction</keyword>
<evidence type="ECO:0000256" key="7">
    <source>
        <dbReference type="ARBA" id="ARBA00022606"/>
    </source>
</evidence>
<dbReference type="GO" id="GO:0006355">
    <property type="term" value="P:regulation of DNA-templated transcription"/>
    <property type="evidence" value="ECO:0007669"/>
    <property type="project" value="InterPro"/>
</dbReference>
<keyword evidence="10" id="KW-0157">Chromophore</keyword>
<dbReference type="SUPFAM" id="SSF55874">
    <property type="entry name" value="ATPase domain of HSP90 chaperone/DNA topoisomerase II/histidine kinase"/>
    <property type="match status" value="1"/>
</dbReference>
<dbReference type="Proteomes" id="UP000324965">
    <property type="component" value="Unassembled WGS sequence"/>
</dbReference>
<dbReference type="SUPFAM" id="SSF55781">
    <property type="entry name" value="GAF domain-like"/>
    <property type="match status" value="2"/>
</dbReference>
<dbReference type="Gene3D" id="3.30.565.10">
    <property type="entry name" value="Histidine kinase-like ATPase, C-terminal domain"/>
    <property type="match status" value="1"/>
</dbReference>
<reference evidence="16 17" key="1">
    <citation type="submission" date="2019-05" db="EMBL/GenBank/DDBJ databases">
        <authorList>
            <person name="Hariharan J."/>
            <person name="Choudoir M.J."/>
            <person name="Diebold P."/>
            <person name="Panke-Buisse K."/>
            <person name="Buckley D.H."/>
        </authorList>
    </citation>
    <scope>NUCLEOTIDE SEQUENCE [LARGE SCALE GENOMIC DNA]</scope>
    <source>
        <strain evidence="16 17">SUN51</strain>
    </source>
</reference>
<dbReference type="InterPro" id="IPR004358">
    <property type="entry name" value="Sig_transdc_His_kin-like_C"/>
</dbReference>
<keyword evidence="5" id="KW-0600">Photoreceptor protein</keyword>
<comment type="subcellular location">
    <subcellularLocation>
        <location evidence="2">Cell membrane</location>
    </subcellularLocation>
</comment>
<dbReference type="GO" id="GO:0000155">
    <property type="term" value="F:phosphorelay sensor kinase activity"/>
    <property type="evidence" value="ECO:0007669"/>
    <property type="project" value="InterPro"/>
</dbReference>
<evidence type="ECO:0000256" key="13">
    <source>
        <dbReference type="ARBA" id="ARBA00039401"/>
    </source>
</evidence>
<dbReference type="SMART" id="SM00387">
    <property type="entry name" value="HATPase_c"/>
    <property type="match status" value="1"/>
</dbReference>
<evidence type="ECO:0000256" key="1">
    <source>
        <dbReference type="ARBA" id="ARBA00000085"/>
    </source>
</evidence>
<dbReference type="InterPro" id="IPR003661">
    <property type="entry name" value="HisK_dim/P_dom"/>
</dbReference>
<dbReference type="PROSITE" id="PS50046">
    <property type="entry name" value="PHYTOCHROME_2"/>
    <property type="match status" value="1"/>
</dbReference>
<comment type="caution">
    <text evidence="16">The sequence shown here is derived from an EMBL/GenBank/DDBJ whole genome shotgun (WGS) entry which is preliminary data.</text>
</comment>
<dbReference type="GO" id="GO:0009881">
    <property type="term" value="F:photoreceptor activity"/>
    <property type="evidence" value="ECO:0007669"/>
    <property type="project" value="UniProtKB-KW"/>
</dbReference>
<dbReference type="InterPro" id="IPR003594">
    <property type="entry name" value="HATPase_dom"/>
</dbReference>
<dbReference type="GO" id="GO:0007234">
    <property type="term" value="P:osmosensory signaling via phosphorelay pathway"/>
    <property type="evidence" value="ECO:0007669"/>
    <property type="project" value="TreeGrafter"/>
</dbReference>
<dbReference type="AlphaFoldDB" id="A0A5B0BIB3"/>
<dbReference type="OrthoDB" id="23692at2"/>
<dbReference type="RefSeq" id="WP_149509817.1">
    <property type="nucleotide sequence ID" value="NZ_VDFC01000011.1"/>
</dbReference>
<dbReference type="Pfam" id="PF01590">
    <property type="entry name" value="GAF"/>
    <property type="match status" value="1"/>
</dbReference>
<dbReference type="Gene3D" id="3.30.450.40">
    <property type="match status" value="1"/>
</dbReference>
<evidence type="ECO:0000256" key="3">
    <source>
        <dbReference type="ARBA" id="ARBA00006402"/>
    </source>
</evidence>
<dbReference type="InterPro" id="IPR043150">
    <property type="entry name" value="Phytochrome_PHY_sf"/>
</dbReference>
<dbReference type="InterPro" id="IPR029016">
    <property type="entry name" value="GAF-like_dom_sf"/>
</dbReference>
<dbReference type="GO" id="GO:0005886">
    <property type="term" value="C:plasma membrane"/>
    <property type="evidence" value="ECO:0007669"/>
    <property type="project" value="UniProtKB-SubCell"/>
</dbReference>
<dbReference type="InterPro" id="IPR003018">
    <property type="entry name" value="GAF"/>
</dbReference>
<evidence type="ECO:0000256" key="6">
    <source>
        <dbReference type="ARBA" id="ARBA00022553"/>
    </source>
</evidence>
<keyword evidence="6" id="KW-0597">Phosphoprotein</keyword>
<organism evidence="16 17">
    <name type="scientific">Streptomyces apricus</name>
    <dbReference type="NCBI Taxonomy" id="1828112"/>
    <lineage>
        <taxon>Bacteria</taxon>
        <taxon>Bacillati</taxon>
        <taxon>Actinomycetota</taxon>
        <taxon>Actinomycetes</taxon>
        <taxon>Kitasatosporales</taxon>
        <taxon>Streptomycetaceae</taxon>
        <taxon>Streptomyces</taxon>
    </lineage>
</organism>
<evidence type="ECO:0000256" key="2">
    <source>
        <dbReference type="ARBA" id="ARBA00004236"/>
    </source>
</evidence>
<dbReference type="EC" id="2.7.13.3" evidence="4"/>
<dbReference type="InterPro" id="IPR013515">
    <property type="entry name" value="Phytochrome_cen-reg"/>
</dbReference>
<sequence>MHENWLSRRAHLAEAAVPGGFDLSECVREQIHLLGGVQSHGTLLAVDPHTLLVDTAADNVEAFLGVPVGELVGRPVTGVLDAGDWAEALASAPEDGTVAGFPVSAGAPGRRAPFDVSVHRREGLLVLEFEPRDEDSTARSGDFYERVRRALNRLRSATSVQACCRAAVTEVSRLTGYDRVVAYRFDGFEGPGEVVAEAVTEGWEPWLGLWFPATDVPPQARRLYEENWIRMIVDVDDPTAHLWPPLRESTGTALDLSGAALRTVSGFHLEYLRNIGVRSSMSVSLLREGRLWGLIACHGRRPTALAPAVRLACEVFGAAFSMQLAALEERERADALERSGREASAVAAALEVDVDTSLMRHAAEVARLAGADGVLLVRDGRMSAAGPAVPGELAGVLSRFAARCVPGEVWASDRLAETVAEDAQDAEGPVPDTGEVAGVLLLPLGSAGDCLVWTRRERPVPRQWAADPARPVTVGPRGERLTPRGSGAVFRSVIRGRSAPWTRREEAAATELGRLLTGLVMRRADELRRLNSELRMTNTDLDSFAHVTAHDLKEPLRGISNAATFTLEDAAGRLDATSVRRLETVRRLAVRMDDLLNSLLVYARMGRAGLRRADVLLDEVVDAALEVAGPRLAEQRVRLVRPPALPRVHADADRVYEILVNLLVNAAKYAADRPDRTVEIAVEQTVPPEGAAAVAAVVVRDNGIGIPEEQHAEVFELFRRLHGPAEHGGGTGVGLAIVKRIVERHGGQVWLTSARGRGSAFYFTLGEGPEPGDGG</sequence>
<feature type="domain" description="Histidine kinase" evidence="15">
    <location>
        <begin position="547"/>
        <end position="769"/>
    </location>
</feature>
<evidence type="ECO:0000256" key="11">
    <source>
        <dbReference type="ARBA" id="ARBA00023012"/>
    </source>
</evidence>
<evidence type="ECO:0000256" key="4">
    <source>
        <dbReference type="ARBA" id="ARBA00012438"/>
    </source>
</evidence>
<name>A0A5B0BIB3_9ACTN</name>
<evidence type="ECO:0000256" key="8">
    <source>
        <dbReference type="ARBA" id="ARBA00022679"/>
    </source>
</evidence>
<feature type="domain" description="Phytochrome chromophore attachment site" evidence="14">
    <location>
        <begin position="159"/>
        <end position="318"/>
    </location>
</feature>
<evidence type="ECO:0000256" key="9">
    <source>
        <dbReference type="ARBA" id="ARBA00022777"/>
    </source>
</evidence>
<keyword evidence="8" id="KW-0808">Transferase</keyword>
<dbReference type="InterPro" id="IPR016132">
    <property type="entry name" value="Phyto_chromo_attachment"/>
</dbReference>
<dbReference type="SUPFAM" id="SSF55785">
    <property type="entry name" value="PYP-like sensor domain (PAS domain)"/>
    <property type="match status" value="1"/>
</dbReference>
<dbReference type="Gene3D" id="3.30.450.270">
    <property type="match status" value="1"/>
</dbReference>
<dbReference type="PANTHER" id="PTHR42878:SF15">
    <property type="entry name" value="BACTERIOPHYTOCHROME"/>
    <property type="match status" value="1"/>
</dbReference>
<dbReference type="Pfam" id="PF00360">
    <property type="entry name" value="PHY"/>
    <property type="match status" value="1"/>
</dbReference>
<dbReference type="SMART" id="SM00065">
    <property type="entry name" value="GAF"/>
    <property type="match status" value="1"/>
</dbReference>